<protein>
    <recommendedName>
        <fullName evidence="8">EKC/KEOPS complex subunit CGI121</fullName>
    </recommendedName>
</protein>
<evidence type="ECO:0000256" key="2">
    <source>
        <dbReference type="ARBA" id="ARBA00005546"/>
    </source>
</evidence>
<organism evidence="6 7">
    <name type="scientific">Oedothorax gibbosus</name>
    <dbReference type="NCBI Taxonomy" id="931172"/>
    <lineage>
        <taxon>Eukaryota</taxon>
        <taxon>Metazoa</taxon>
        <taxon>Ecdysozoa</taxon>
        <taxon>Arthropoda</taxon>
        <taxon>Chelicerata</taxon>
        <taxon>Arachnida</taxon>
        <taxon>Araneae</taxon>
        <taxon>Araneomorphae</taxon>
        <taxon>Entelegynae</taxon>
        <taxon>Araneoidea</taxon>
        <taxon>Linyphiidae</taxon>
        <taxon>Erigoninae</taxon>
        <taxon>Oedothorax</taxon>
    </lineage>
</organism>
<keyword evidence="7" id="KW-1185">Reference proteome</keyword>
<name>A0AAV6UNS6_9ARAC</name>
<dbReference type="EMBL" id="JAFNEN010000322">
    <property type="protein sequence ID" value="KAG8185845.1"/>
    <property type="molecule type" value="Genomic_DNA"/>
</dbReference>
<dbReference type="AlphaFoldDB" id="A0AAV6UNS6"/>
<dbReference type="Gene3D" id="3.30.2380.10">
    <property type="entry name" value="CGI121/TPRKB"/>
    <property type="match status" value="1"/>
</dbReference>
<evidence type="ECO:0000256" key="3">
    <source>
        <dbReference type="ARBA" id="ARBA00022694"/>
    </source>
</evidence>
<dbReference type="GO" id="GO:0005634">
    <property type="term" value="C:nucleus"/>
    <property type="evidence" value="ECO:0007669"/>
    <property type="project" value="UniProtKB-SubCell"/>
</dbReference>
<gene>
    <name evidence="6" type="ORF">JTE90_004387</name>
</gene>
<dbReference type="Pfam" id="PF08617">
    <property type="entry name" value="CGI-121"/>
    <property type="match status" value="1"/>
</dbReference>
<evidence type="ECO:0008006" key="8">
    <source>
        <dbReference type="Google" id="ProtNLM"/>
    </source>
</evidence>
<dbReference type="PANTHER" id="PTHR15840:SF10">
    <property type="entry name" value="EKC_KEOPS COMPLEX SUBUNIT TPRKB"/>
    <property type="match status" value="1"/>
</dbReference>
<dbReference type="InterPro" id="IPR013926">
    <property type="entry name" value="CGI121/TPRKB"/>
</dbReference>
<evidence type="ECO:0000313" key="6">
    <source>
        <dbReference type="EMBL" id="KAG8185845.1"/>
    </source>
</evidence>
<dbReference type="GO" id="GO:0002949">
    <property type="term" value="P:tRNA threonylcarbamoyladenosine modification"/>
    <property type="evidence" value="ECO:0007669"/>
    <property type="project" value="TreeGrafter"/>
</dbReference>
<proteinExistence type="inferred from homology"/>
<evidence type="ECO:0000256" key="4">
    <source>
        <dbReference type="ARBA" id="ARBA00023242"/>
    </source>
</evidence>
<keyword evidence="4 5" id="KW-0539">Nucleus</keyword>
<reference evidence="6 7" key="1">
    <citation type="journal article" date="2022" name="Nat. Ecol. Evol.">
        <title>A masculinizing supergene underlies an exaggerated male reproductive morph in a spider.</title>
        <authorList>
            <person name="Hendrickx F."/>
            <person name="De Corte Z."/>
            <person name="Sonet G."/>
            <person name="Van Belleghem S.M."/>
            <person name="Kostlbacher S."/>
            <person name="Vangestel C."/>
        </authorList>
    </citation>
    <scope>NUCLEOTIDE SEQUENCE [LARGE SCALE GENOMIC DNA]</scope>
    <source>
        <strain evidence="6">W744_W776</strain>
    </source>
</reference>
<sequence length="169" mass="19103">MDSPPKYSATFFLFEDISNMKDIKDQVIKGPLKAAVVNPILIYHLDQLVLAAHKCIHSYNSMQLKTKSIFTELLYVLFPTRSIRDALKNFGTQDDATTAIFVVFKGEEDKYLNGLESYVEGNLVSLDRIAELRDVAAIKKLYKIPNEVTDEETVLNSILTKMAAKELLL</sequence>
<comment type="similarity">
    <text evidence="2 5">Belongs to the CGI121/TPRKB family.</text>
</comment>
<dbReference type="GO" id="GO:0000408">
    <property type="term" value="C:EKC/KEOPS complex"/>
    <property type="evidence" value="ECO:0007669"/>
    <property type="project" value="TreeGrafter"/>
</dbReference>
<dbReference type="GO" id="GO:0005829">
    <property type="term" value="C:cytosol"/>
    <property type="evidence" value="ECO:0007669"/>
    <property type="project" value="TreeGrafter"/>
</dbReference>
<accession>A0AAV6UNS6</accession>
<comment type="caution">
    <text evidence="6">The sequence shown here is derived from an EMBL/GenBank/DDBJ whole genome shotgun (WGS) entry which is preliminary data.</text>
</comment>
<dbReference type="SUPFAM" id="SSF143870">
    <property type="entry name" value="PF0523-like"/>
    <property type="match status" value="1"/>
</dbReference>
<evidence type="ECO:0000256" key="1">
    <source>
        <dbReference type="ARBA" id="ARBA00004123"/>
    </source>
</evidence>
<dbReference type="PANTHER" id="PTHR15840">
    <property type="entry name" value="CGI-121 FAMILY MEMBER"/>
    <property type="match status" value="1"/>
</dbReference>
<dbReference type="Proteomes" id="UP000827092">
    <property type="component" value="Unassembled WGS sequence"/>
</dbReference>
<comment type="subcellular location">
    <subcellularLocation>
        <location evidence="1">Nucleus</location>
    </subcellularLocation>
</comment>
<evidence type="ECO:0000256" key="5">
    <source>
        <dbReference type="RuleBase" id="RU004398"/>
    </source>
</evidence>
<keyword evidence="3" id="KW-0819">tRNA processing</keyword>
<evidence type="ECO:0000313" key="7">
    <source>
        <dbReference type="Proteomes" id="UP000827092"/>
    </source>
</evidence>
<dbReference type="InterPro" id="IPR036504">
    <property type="entry name" value="CGI121/TPRKB_sf"/>
</dbReference>